<sequence length="228" mass="25670">MKYSYFILLTIILCLFSSFKPSKPCEYAGSNIGFVKTETQKAIKKNDINVARYHAYKAIKAIEKTKDQLNNCGCDYAATSIEDSFKDLVLATRATTLRSTKILLNRSLEKTIGSLEALEKHELHNSDYASDVLAVNTIGVSKKNKSLAAPKGILLEKKIDSTLFAYEKSLQKIVETVDCKKALHYATQIFEHCEQQLLKPNLSEGKKYYNLRTKEITANAIEQLNNCN</sequence>
<dbReference type="AlphaFoldDB" id="A0A495E5W7"/>
<name>A0A495E5W7_9FLAO</name>
<comment type="caution">
    <text evidence="1">The sequence shown here is derived from an EMBL/GenBank/DDBJ whole genome shotgun (WGS) entry which is preliminary data.</text>
</comment>
<reference evidence="1 2" key="1">
    <citation type="submission" date="2018-10" db="EMBL/GenBank/DDBJ databases">
        <title>Genomic Encyclopedia of Archaeal and Bacterial Type Strains, Phase II (KMG-II): from individual species to whole genera.</title>
        <authorList>
            <person name="Goeker M."/>
        </authorList>
    </citation>
    <scope>NUCLEOTIDE SEQUENCE [LARGE SCALE GENOMIC DNA]</scope>
    <source>
        <strain evidence="1 2">DSM 25230</strain>
    </source>
</reference>
<evidence type="ECO:0000313" key="1">
    <source>
        <dbReference type="EMBL" id="RKR12332.1"/>
    </source>
</evidence>
<accession>A0A495E5W7</accession>
<dbReference type="Proteomes" id="UP000269412">
    <property type="component" value="Unassembled WGS sequence"/>
</dbReference>
<dbReference type="RefSeq" id="WP_121068299.1">
    <property type="nucleotide sequence ID" value="NZ_RBIQ01000009.1"/>
</dbReference>
<protein>
    <submittedName>
        <fullName evidence="1">Uncharacterized protein</fullName>
    </submittedName>
</protein>
<gene>
    <name evidence="1" type="ORF">CLV91_2458</name>
</gene>
<evidence type="ECO:0000313" key="2">
    <source>
        <dbReference type="Proteomes" id="UP000269412"/>
    </source>
</evidence>
<dbReference type="EMBL" id="RBIQ01000009">
    <property type="protein sequence ID" value="RKR12332.1"/>
    <property type="molecule type" value="Genomic_DNA"/>
</dbReference>
<keyword evidence="2" id="KW-1185">Reference proteome</keyword>
<organism evidence="1 2">
    <name type="scientific">Maribacter vaceletii</name>
    <dbReference type="NCBI Taxonomy" id="1206816"/>
    <lineage>
        <taxon>Bacteria</taxon>
        <taxon>Pseudomonadati</taxon>
        <taxon>Bacteroidota</taxon>
        <taxon>Flavobacteriia</taxon>
        <taxon>Flavobacteriales</taxon>
        <taxon>Flavobacteriaceae</taxon>
        <taxon>Maribacter</taxon>
    </lineage>
</organism>
<proteinExistence type="predicted"/>
<dbReference type="OrthoDB" id="1427740at2"/>